<keyword evidence="2" id="KW-0614">Plasmid</keyword>
<proteinExistence type="predicted"/>
<dbReference type="RefSeq" id="WP_268047083.1">
    <property type="nucleotide sequence ID" value="NZ_CP104065.1"/>
</dbReference>
<keyword evidence="3" id="KW-1185">Reference proteome</keyword>
<dbReference type="Pfam" id="PF20020">
    <property type="entry name" value="DUF6431"/>
    <property type="match status" value="1"/>
</dbReference>
<dbReference type="EMBL" id="CP104065">
    <property type="protein sequence ID" value="WAH39366.1"/>
    <property type="molecule type" value="Genomic_DNA"/>
</dbReference>
<name>A0ABY6ZAV6_9BACL</name>
<feature type="domain" description="DUF6431" evidence="1">
    <location>
        <begin position="2"/>
        <end position="72"/>
    </location>
</feature>
<sequence length="157" mass="17875">MVGSRRRGYVQSSGELVKLIIRRLQCKDCKRIHHELPNILVPYKRHEAASIEQAVQEVNPAVAADESTLYRWRSWFQVWAVYATRCLSALAHRYGFPVKESSNSTQSSLQQLGQWVGHVDKWLGQIVRPITNANLWVQTRSAFLSAPSPSTFMLALP</sequence>
<evidence type="ECO:0000259" key="1">
    <source>
        <dbReference type="Pfam" id="PF20020"/>
    </source>
</evidence>
<organism evidence="2 3">
    <name type="scientific">Alicyclobacillus dauci</name>
    <dbReference type="NCBI Taxonomy" id="1475485"/>
    <lineage>
        <taxon>Bacteria</taxon>
        <taxon>Bacillati</taxon>
        <taxon>Bacillota</taxon>
        <taxon>Bacilli</taxon>
        <taxon>Bacillales</taxon>
        <taxon>Alicyclobacillaceae</taxon>
        <taxon>Alicyclobacillus</taxon>
    </lineage>
</organism>
<accession>A0ABY6ZAV6</accession>
<evidence type="ECO:0000313" key="3">
    <source>
        <dbReference type="Proteomes" id="UP001164803"/>
    </source>
</evidence>
<gene>
    <name evidence="2" type="ORF">NZD86_23660</name>
</gene>
<reference evidence="2" key="1">
    <citation type="submission" date="2022-08" db="EMBL/GenBank/DDBJ databases">
        <title>Alicyclobacillus dauci DSM2870, complete genome.</title>
        <authorList>
            <person name="Wang Q."/>
            <person name="Cai R."/>
            <person name="Wang Z."/>
        </authorList>
    </citation>
    <scope>NUCLEOTIDE SEQUENCE</scope>
    <source>
        <strain evidence="2">DSM 28700</strain>
        <plasmid evidence="2">unnamed1</plasmid>
    </source>
</reference>
<evidence type="ECO:0000313" key="2">
    <source>
        <dbReference type="EMBL" id="WAH39366.1"/>
    </source>
</evidence>
<protein>
    <submittedName>
        <fullName evidence="2">DUF6431 domain-containing protein</fullName>
    </submittedName>
</protein>
<geneLocation type="plasmid" evidence="2 3">
    <name>unnamed1</name>
</geneLocation>
<dbReference type="Proteomes" id="UP001164803">
    <property type="component" value="Plasmid unnamed1"/>
</dbReference>
<dbReference type="InterPro" id="IPR045536">
    <property type="entry name" value="DUF6431"/>
</dbReference>